<feature type="domain" description="Reverse transcriptase zinc-binding" evidence="1">
    <location>
        <begin position="11"/>
        <end position="57"/>
    </location>
</feature>
<dbReference type="PANTHER" id="PTHR47746:SF90">
    <property type="entry name" value="OS02G0155201 PROTEIN"/>
    <property type="match status" value="1"/>
</dbReference>
<dbReference type="EMBL" id="AL731614">
    <property type="protein sequence ID" value="CAD39830.3"/>
    <property type="molecule type" value="Genomic_DNA"/>
</dbReference>
<dbReference type="AlphaFoldDB" id="Q7XX00"/>
<dbReference type="InterPro" id="IPR026960">
    <property type="entry name" value="RVT-Znf"/>
</dbReference>
<evidence type="ECO:0000259" key="1">
    <source>
        <dbReference type="Pfam" id="PF13966"/>
    </source>
</evidence>
<protein>
    <submittedName>
        <fullName evidence="2">OSJNBa0079F16.5 protein</fullName>
    </submittedName>
</protein>
<sequence>MWYSDLVNKSAVKGRCLTADNLSKRGWPNQQVCQLCLVVDEDYEHLFVSCTYTTRVWRMIKGWIGVGFLLPYESGLDLGEWWLAMRQKFRNNYMDAIDSLVLLICWMVWKERNARVFQNQRRSAGFLFGSIKEEVAIWKEAGVFRNIGERLLR</sequence>
<accession>Q7XX00</accession>
<evidence type="ECO:0000313" key="3">
    <source>
        <dbReference type="Proteomes" id="UP000000763"/>
    </source>
</evidence>
<reference evidence="3" key="2">
    <citation type="journal article" date="2008" name="Nucleic Acids Res.">
        <title>The rice annotation project database (RAP-DB): 2008 update.</title>
        <authorList>
            <consortium name="The rice annotation project (RAP)"/>
        </authorList>
    </citation>
    <scope>GENOME REANNOTATION</scope>
    <source>
        <strain evidence="3">cv. Nipponbare</strain>
    </source>
</reference>
<organism evidence="2 3">
    <name type="scientific">Oryza sativa subsp. japonica</name>
    <name type="common">Rice</name>
    <dbReference type="NCBI Taxonomy" id="39947"/>
    <lineage>
        <taxon>Eukaryota</taxon>
        <taxon>Viridiplantae</taxon>
        <taxon>Streptophyta</taxon>
        <taxon>Embryophyta</taxon>
        <taxon>Tracheophyta</taxon>
        <taxon>Spermatophyta</taxon>
        <taxon>Magnoliopsida</taxon>
        <taxon>Liliopsida</taxon>
        <taxon>Poales</taxon>
        <taxon>Poaceae</taxon>
        <taxon>BOP clade</taxon>
        <taxon>Oryzoideae</taxon>
        <taxon>Oryzeae</taxon>
        <taxon>Oryzinae</taxon>
        <taxon>Oryza</taxon>
        <taxon>Oryza sativa</taxon>
    </lineage>
</organism>
<dbReference type="Proteomes" id="UP000000763">
    <property type="component" value="Chromosome 4"/>
</dbReference>
<dbReference type="Pfam" id="PF13966">
    <property type="entry name" value="zf-RVT"/>
    <property type="match status" value="1"/>
</dbReference>
<reference evidence="3" key="1">
    <citation type="journal article" date="2005" name="Nature">
        <title>The map-based sequence of the rice genome.</title>
        <authorList>
            <consortium name="International rice genome sequencing project (IRGSP)"/>
            <person name="Matsumoto T."/>
            <person name="Wu J."/>
            <person name="Kanamori H."/>
            <person name="Katayose Y."/>
            <person name="Fujisawa M."/>
            <person name="Namiki N."/>
            <person name="Mizuno H."/>
            <person name="Yamamoto K."/>
            <person name="Antonio B.A."/>
            <person name="Baba T."/>
            <person name="Sakata K."/>
            <person name="Nagamura Y."/>
            <person name="Aoki H."/>
            <person name="Arikawa K."/>
            <person name="Arita K."/>
            <person name="Bito T."/>
            <person name="Chiden Y."/>
            <person name="Fujitsuka N."/>
            <person name="Fukunaka R."/>
            <person name="Hamada M."/>
            <person name="Harada C."/>
            <person name="Hayashi A."/>
            <person name="Hijishita S."/>
            <person name="Honda M."/>
            <person name="Hosokawa S."/>
            <person name="Ichikawa Y."/>
            <person name="Idonuma A."/>
            <person name="Iijima M."/>
            <person name="Ikeda M."/>
            <person name="Ikeno M."/>
            <person name="Ito K."/>
            <person name="Ito S."/>
            <person name="Ito T."/>
            <person name="Ito Y."/>
            <person name="Ito Y."/>
            <person name="Iwabuchi A."/>
            <person name="Kamiya K."/>
            <person name="Karasawa W."/>
            <person name="Kurita K."/>
            <person name="Katagiri S."/>
            <person name="Kikuta A."/>
            <person name="Kobayashi H."/>
            <person name="Kobayashi N."/>
            <person name="Machita K."/>
            <person name="Maehara T."/>
            <person name="Masukawa M."/>
            <person name="Mizubayashi T."/>
            <person name="Mukai Y."/>
            <person name="Nagasaki H."/>
            <person name="Nagata Y."/>
            <person name="Naito S."/>
            <person name="Nakashima M."/>
            <person name="Nakama Y."/>
            <person name="Nakamichi Y."/>
            <person name="Nakamura M."/>
            <person name="Meguro A."/>
            <person name="Negishi M."/>
            <person name="Ohta I."/>
            <person name="Ohta T."/>
            <person name="Okamoto M."/>
            <person name="Ono N."/>
            <person name="Saji S."/>
            <person name="Sakaguchi M."/>
            <person name="Sakai K."/>
            <person name="Shibata M."/>
            <person name="Shimokawa T."/>
            <person name="Song J."/>
            <person name="Takazaki Y."/>
            <person name="Terasawa K."/>
            <person name="Tsugane M."/>
            <person name="Tsuji K."/>
            <person name="Ueda S."/>
            <person name="Waki K."/>
            <person name="Yamagata H."/>
            <person name="Yamamoto M."/>
            <person name="Yamamoto S."/>
            <person name="Yamane H."/>
            <person name="Yoshiki S."/>
            <person name="Yoshihara R."/>
            <person name="Yukawa K."/>
            <person name="Zhong H."/>
            <person name="Yano M."/>
            <person name="Yuan Q."/>
            <person name="Ouyang S."/>
            <person name="Liu J."/>
            <person name="Jones K.M."/>
            <person name="Gansberger K."/>
            <person name="Moffat K."/>
            <person name="Hill J."/>
            <person name="Bera J."/>
            <person name="Fadrosh D."/>
            <person name="Jin S."/>
            <person name="Johri S."/>
            <person name="Kim M."/>
            <person name="Overton L."/>
            <person name="Reardon M."/>
            <person name="Tsitrin T."/>
            <person name="Vuong H."/>
            <person name="Weaver B."/>
            <person name="Ciecko A."/>
            <person name="Tallon L."/>
            <person name="Jackson J."/>
            <person name="Pai G."/>
            <person name="Aken S.V."/>
            <person name="Utterback T."/>
            <person name="Reidmuller S."/>
            <person name="Feldblyum T."/>
            <person name="Hsiao J."/>
            <person name="Zismann V."/>
            <person name="Iobst S."/>
            <person name="de Vazeille A.R."/>
            <person name="Buell C.R."/>
            <person name="Ying K."/>
            <person name="Li Y."/>
            <person name="Lu T."/>
            <person name="Huang Y."/>
            <person name="Zhao Q."/>
            <person name="Feng Q."/>
            <person name="Zhang L."/>
            <person name="Zhu J."/>
            <person name="Weng Q."/>
            <person name="Mu J."/>
            <person name="Lu Y."/>
            <person name="Fan D."/>
            <person name="Liu Y."/>
            <person name="Guan J."/>
            <person name="Zhang Y."/>
            <person name="Yu S."/>
            <person name="Liu X."/>
            <person name="Zhang Y."/>
            <person name="Hong G."/>
            <person name="Han B."/>
            <person name="Choisne N."/>
            <person name="Demange N."/>
            <person name="Orjeda G."/>
            <person name="Samain S."/>
            <person name="Cattolico L."/>
            <person name="Pelletier E."/>
            <person name="Couloux A."/>
            <person name="Segurens B."/>
            <person name="Wincker P."/>
            <person name="D'Hont A."/>
            <person name="Scarpelli C."/>
            <person name="Weissenbach J."/>
            <person name="Salanoubat M."/>
            <person name="Quetier F."/>
            <person name="Yu Y."/>
            <person name="Kim H.R."/>
            <person name="Rambo T."/>
            <person name="Currie J."/>
            <person name="Collura K."/>
            <person name="Luo M."/>
            <person name="Yang T."/>
            <person name="Ammiraju J.S.S."/>
            <person name="Engler F."/>
            <person name="Soderlund C."/>
            <person name="Wing R.A."/>
            <person name="Palmer L.E."/>
            <person name="de la Bastide M."/>
            <person name="Spiegel L."/>
            <person name="Nascimento L."/>
            <person name="Zutavern T."/>
            <person name="O'Shaughnessy A."/>
            <person name="Dike S."/>
            <person name="Dedhia N."/>
            <person name="Preston R."/>
            <person name="Balija V."/>
            <person name="McCombie W.R."/>
            <person name="Chow T."/>
            <person name="Chen H."/>
            <person name="Chung M."/>
            <person name="Chen C."/>
            <person name="Shaw J."/>
            <person name="Wu H."/>
            <person name="Hsiao K."/>
            <person name="Chao Y."/>
            <person name="Chu M."/>
            <person name="Cheng C."/>
            <person name="Hour A."/>
            <person name="Lee P."/>
            <person name="Lin S."/>
            <person name="Lin Y."/>
            <person name="Liou J."/>
            <person name="Liu S."/>
            <person name="Hsing Y."/>
            <person name="Raghuvanshi S."/>
            <person name="Mohanty A."/>
            <person name="Bharti A.K."/>
            <person name="Gaur A."/>
            <person name="Gupta V."/>
            <person name="Kumar D."/>
            <person name="Ravi V."/>
            <person name="Vij S."/>
            <person name="Kapur A."/>
            <person name="Khurana P."/>
            <person name="Khurana P."/>
            <person name="Khurana J.P."/>
            <person name="Tyagi A.K."/>
            <person name="Gaikwad K."/>
            <person name="Singh A."/>
            <person name="Dalal V."/>
            <person name="Srivastava S."/>
            <person name="Dixit A."/>
            <person name="Pal A.K."/>
            <person name="Ghazi I.A."/>
            <person name="Yadav M."/>
            <person name="Pandit A."/>
            <person name="Bhargava A."/>
            <person name="Sureshbabu K."/>
            <person name="Batra K."/>
            <person name="Sharma T.R."/>
            <person name="Mohapatra T."/>
            <person name="Singh N.K."/>
            <person name="Messing J."/>
            <person name="Nelson A.B."/>
            <person name="Fuks G."/>
            <person name="Kavchok S."/>
            <person name="Keizer G."/>
            <person name="Linton E."/>
            <person name="Llaca V."/>
            <person name="Song R."/>
            <person name="Tanyolac B."/>
            <person name="Young S."/>
            <person name="Ho-Il K."/>
            <person name="Hahn J.H."/>
            <person name="Sangsakoo G."/>
            <person name="Vanavichit A."/>
            <person name="de Mattos Luiz.A.T."/>
            <person name="Zimmer P.D."/>
            <person name="Malone G."/>
            <person name="Dellagostin O."/>
            <person name="de Oliveira A.C."/>
            <person name="Bevan M."/>
            <person name="Bancroft I."/>
            <person name="Minx P."/>
            <person name="Cordum H."/>
            <person name="Wilson R."/>
            <person name="Cheng Z."/>
            <person name="Jin W."/>
            <person name="Jiang J."/>
            <person name="Leong S.A."/>
            <person name="Iwama H."/>
            <person name="Gojobori T."/>
            <person name="Itoh T."/>
            <person name="Niimura Y."/>
            <person name="Fujii Y."/>
            <person name="Habara T."/>
            <person name="Sakai H."/>
            <person name="Sato Y."/>
            <person name="Wilson G."/>
            <person name="Kumar K."/>
            <person name="McCouch S."/>
            <person name="Juretic N."/>
            <person name="Hoen D."/>
            <person name="Wright S."/>
            <person name="Bruskiewich R."/>
            <person name="Bureau T."/>
            <person name="Miyao A."/>
            <person name="Hirochika H."/>
            <person name="Nishikawa T."/>
            <person name="Kadowaki K."/>
            <person name="Sugiura M."/>
            <person name="Burr B."/>
            <person name="Sasaki T."/>
        </authorList>
    </citation>
    <scope>NUCLEOTIDE SEQUENCE [LARGE SCALE GENOMIC DNA]</scope>
    <source>
        <strain evidence="3">cv. Nipponbare</strain>
    </source>
</reference>
<name>Q7XX00_ORYSJ</name>
<proteinExistence type="predicted"/>
<dbReference type="PANTHER" id="PTHR47746">
    <property type="entry name" value="ZF-RVT DOMAIN-CONTAINING PROTEIN"/>
    <property type="match status" value="1"/>
</dbReference>
<gene>
    <name evidence="2" type="primary">OSJNBa0079F16.5</name>
</gene>
<evidence type="ECO:0000313" key="2">
    <source>
        <dbReference type="EMBL" id="CAD39830.3"/>
    </source>
</evidence>